<organism evidence="1 2">
    <name type="scientific">Phaeosphaeria nodorum (strain SN15 / ATCC MYA-4574 / FGSC 10173)</name>
    <name type="common">Glume blotch fungus</name>
    <name type="synonym">Parastagonospora nodorum</name>
    <dbReference type="NCBI Taxonomy" id="321614"/>
    <lineage>
        <taxon>Eukaryota</taxon>
        <taxon>Fungi</taxon>
        <taxon>Dikarya</taxon>
        <taxon>Ascomycota</taxon>
        <taxon>Pezizomycotina</taxon>
        <taxon>Dothideomycetes</taxon>
        <taxon>Pleosporomycetidae</taxon>
        <taxon>Pleosporales</taxon>
        <taxon>Pleosporineae</taxon>
        <taxon>Phaeosphaeriaceae</taxon>
        <taxon>Parastagonospora</taxon>
    </lineage>
</organism>
<gene>
    <name evidence="1" type="ORF">JI435_118380</name>
</gene>
<dbReference type="Proteomes" id="UP000663193">
    <property type="component" value="Chromosome 20"/>
</dbReference>
<sequence length="144" mass="15968">MSIRRLVVAVWVRRVRMTMIEFETWPPASSELQQSQRELVLLSSILMTLDMFGTREIEITKLHANDGFENDAAAGRVGKHSTGRLGKLCNHISLLGEGPTRMEAMQITPPAKPHAATNAEHANGTVLRLAGEYLFEDTNNVDPS</sequence>
<reference evidence="2" key="1">
    <citation type="journal article" date="2021" name="BMC Genomics">
        <title>Chromosome-level genome assembly and manually-curated proteome of model necrotroph Parastagonospora nodorum Sn15 reveals a genome-wide trove of candidate effector homologs, and redundancy of virulence-related functions within an accessory chromosome.</title>
        <authorList>
            <person name="Bertazzoni S."/>
            <person name="Jones D.A.B."/>
            <person name="Phan H.T."/>
            <person name="Tan K.-C."/>
            <person name="Hane J.K."/>
        </authorList>
    </citation>
    <scope>NUCLEOTIDE SEQUENCE [LARGE SCALE GENOMIC DNA]</scope>
    <source>
        <strain evidence="2">SN15 / ATCC MYA-4574 / FGSC 10173)</strain>
    </source>
</reference>
<accession>A0A7U2NQ92</accession>
<proteinExistence type="predicted"/>
<evidence type="ECO:0000313" key="1">
    <source>
        <dbReference type="EMBL" id="QRD06464.1"/>
    </source>
</evidence>
<name>A0A7U2NQ92_PHANO</name>
<dbReference type="AlphaFoldDB" id="A0A7U2NQ92"/>
<protein>
    <submittedName>
        <fullName evidence="1">Uncharacterized protein</fullName>
    </submittedName>
</protein>
<keyword evidence="2" id="KW-1185">Reference proteome</keyword>
<evidence type="ECO:0000313" key="2">
    <source>
        <dbReference type="Proteomes" id="UP000663193"/>
    </source>
</evidence>
<dbReference type="VEuPathDB" id="FungiDB:JI435_118380"/>
<dbReference type="EMBL" id="CP069042">
    <property type="protein sequence ID" value="QRD06464.1"/>
    <property type="molecule type" value="Genomic_DNA"/>
</dbReference>